<feature type="domain" description="SUF system FeS cluster assembly SufBD core" evidence="1">
    <location>
        <begin position="1"/>
        <end position="39"/>
    </location>
</feature>
<organism evidence="2">
    <name type="scientific">marine sediment metagenome</name>
    <dbReference type="NCBI Taxonomy" id="412755"/>
    <lineage>
        <taxon>unclassified sequences</taxon>
        <taxon>metagenomes</taxon>
        <taxon>ecological metagenomes</taxon>
    </lineage>
</organism>
<dbReference type="PANTHER" id="PTHR43575:SF1">
    <property type="entry name" value="PROTEIN ABCI7, CHLOROPLASTIC"/>
    <property type="match status" value="1"/>
</dbReference>
<name>A0A0F9F5E1_9ZZZZ</name>
<feature type="non-terminal residue" evidence="2">
    <location>
        <position position="1"/>
    </location>
</feature>
<dbReference type="GO" id="GO:0016226">
    <property type="term" value="P:iron-sulfur cluster assembly"/>
    <property type="evidence" value="ECO:0007669"/>
    <property type="project" value="InterPro"/>
</dbReference>
<protein>
    <recommendedName>
        <fullName evidence="1">SUF system FeS cluster assembly SufBD core domain-containing protein</fullName>
    </recommendedName>
</protein>
<proteinExistence type="predicted"/>
<evidence type="ECO:0000259" key="1">
    <source>
        <dbReference type="Pfam" id="PF01458"/>
    </source>
</evidence>
<dbReference type="PANTHER" id="PTHR43575">
    <property type="entry name" value="PROTEIN ABCI7, CHLOROPLASTIC"/>
    <property type="match status" value="1"/>
</dbReference>
<dbReference type="InterPro" id="IPR037284">
    <property type="entry name" value="SUF_FeS_clus_asmbl_SufBD_sf"/>
</dbReference>
<dbReference type="InterPro" id="IPR055346">
    <property type="entry name" value="Fe-S_cluster_assembly_SufBD"/>
</dbReference>
<accession>A0A0F9F5E1</accession>
<gene>
    <name evidence="2" type="ORF">LCGC14_2072180</name>
</gene>
<comment type="caution">
    <text evidence="2">The sequence shown here is derived from an EMBL/GenBank/DDBJ whole genome shotgun (WGS) entry which is preliminary data.</text>
</comment>
<sequence length="60" mass="6884">DVKCSHGSTTGQLDKDAIFYLQSRGFSLKKAKEILLKAFIDEIFEKIDNENIKKLIKKII</sequence>
<dbReference type="SUPFAM" id="SSF101960">
    <property type="entry name" value="Stabilizer of iron transporter SufD"/>
    <property type="match status" value="1"/>
</dbReference>
<dbReference type="EMBL" id="LAZR01024878">
    <property type="protein sequence ID" value="KKL73711.1"/>
    <property type="molecule type" value="Genomic_DNA"/>
</dbReference>
<dbReference type="InterPro" id="IPR000825">
    <property type="entry name" value="SUF_FeS_clus_asmbl_SufBD_core"/>
</dbReference>
<dbReference type="AlphaFoldDB" id="A0A0F9F5E1"/>
<reference evidence="2" key="1">
    <citation type="journal article" date="2015" name="Nature">
        <title>Complex archaea that bridge the gap between prokaryotes and eukaryotes.</title>
        <authorList>
            <person name="Spang A."/>
            <person name="Saw J.H."/>
            <person name="Jorgensen S.L."/>
            <person name="Zaremba-Niedzwiedzka K."/>
            <person name="Martijn J."/>
            <person name="Lind A.E."/>
            <person name="van Eijk R."/>
            <person name="Schleper C."/>
            <person name="Guy L."/>
            <person name="Ettema T.J."/>
        </authorList>
    </citation>
    <scope>NUCLEOTIDE SEQUENCE</scope>
</reference>
<evidence type="ECO:0000313" key="2">
    <source>
        <dbReference type="EMBL" id="KKL73711.1"/>
    </source>
</evidence>
<dbReference type="Pfam" id="PF01458">
    <property type="entry name" value="SUFBD_core"/>
    <property type="match status" value="1"/>
</dbReference>